<dbReference type="PANTHER" id="PTHR16301:SF20">
    <property type="entry name" value="IMPACT FAMILY MEMBER YIGZ"/>
    <property type="match status" value="1"/>
</dbReference>
<dbReference type="OrthoDB" id="9813771at2"/>
<dbReference type="EMBL" id="WACR01000013">
    <property type="protein sequence ID" value="KAB1061991.1"/>
    <property type="molecule type" value="Genomic_DNA"/>
</dbReference>
<accession>A0A6N6M479</accession>
<dbReference type="Gene3D" id="3.30.70.240">
    <property type="match status" value="1"/>
</dbReference>
<dbReference type="InterPro" id="IPR015269">
    <property type="entry name" value="UPF0029_Impact_C"/>
</dbReference>
<dbReference type="Pfam" id="PF09186">
    <property type="entry name" value="DUF1949"/>
    <property type="match status" value="1"/>
</dbReference>
<dbReference type="InterPro" id="IPR036956">
    <property type="entry name" value="Impact_N_sf"/>
</dbReference>
<dbReference type="InterPro" id="IPR023582">
    <property type="entry name" value="Impact"/>
</dbReference>
<dbReference type="GO" id="GO:0006446">
    <property type="term" value="P:regulation of translational initiation"/>
    <property type="evidence" value="ECO:0007669"/>
    <property type="project" value="TreeGrafter"/>
</dbReference>
<feature type="domain" description="Impact N-terminal" evidence="2">
    <location>
        <begin position="21"/>
        <end position="126"/>
    </location>
</feature>
<dbReference type="SUPFAM" id="SSF54211">
    <property type="entry name" value="Ribosomal protein S5 domain 2-like"/>
    <property type="match status" value="1"/>
</dbReference>
<evidence type="ECO:0000259" key="2">
    <source>
        <dbReference type="Pfam" id="PF01205"/>
    </source>
</evidence>
<evidence type="ECO:0000259" key="3">
    <source>
        <dbReference type="Pfam" id="PF09186"/>
    </source>
</evidence>
<evidence type="ECO:0000313" key="5">
    <source>
        <dbReference type="Proteomes" id="UP000435357"/>
    </source>
</evidence>
<comment type="similarity">
    <text evidence="1">Belongs to the IMPACT family.</text>
</comment>
<sequence>MDEQDTYLTITKQTEGFYKEKGSKFLGYAIPIESVEEVKEKIDALWKEHHNARHVCFAHIIGVKQPQIRANDDGEPSNSAGTPILNQIRSFEVTNTLVAVVRYYGGTKLGVSGLINAYKTAAREALENNTVEKRYIEHYYSITESYENISLLNRILEQQNVRIVNQDFGSSVSMTFAVRTTNSEQLLAQLTAKQLSEPTFIKTVQ</sequence>
<feature type="domain" description="UPF0029" evidence="3">
    <location>
        <begin position="146"/>
        <end position="191"/>
    </location>
</feature>
<dbReference type="InterPro" id="IPR001498">
    <property type="entry name" value="Impact_N"/>
</dbReference>
<dbReference type="Proteomes" id="UP000435357">
    <property type="component" value="Unassembled WGS sequence"/>
</dbReference>
<organism evidence="4 5">
    <name type="scientific">Salibacter halophilus</name>
    <dbReference type="NCBI Taxonomy" id="1803916"/>
    <lineage>
        <taxon>Bacteria</taxon>
        <taxon>Pseudomonadati</taxon>
        <taxon>Bacteroidota</taxon>
        <taxon>Flavobacteriia</taxon>
        <taxon>Flavobacteriales</taxon>
        <taxon>Salibacteraceae</taxon>
        <taxon>Salibacter</taxon>
    </lineage>
</organism>
<dbReference type="AlphaFoldDB" id="A0A6N6M479"/>
<evidence type="ECO:0000256" key="1">
    <source>
        <dbReference type="ARBA" id="ARBA00007665"/>
    </source>
</evidence>
<keyword evidence="5" id="KW-1185">Reference proteome</keyword>
<proteinExistence type="inferred from homology"/>
<reference evidence="4 5" key="1">
    <citation type="submission" date="2019-09" db="EMBL/GenBank/DDBJ databases">
        <title>Genomes of Cryomorphaceae.</title>
        <authorList>
            <person name="Bowman J.P."/>
        </authorList>
    </citation>
    <scope>NUCLEOTIDE SEQUENCE [LARGE SCALE GENOMIC DNA]</scope>
    <source>
        <strain evidence="4 5">KCTC 52047</strain>
    </source>
</reference>
<dbReference type="InterPro" id="IPR035647">
    <property type="entry name" value="EFG_III/V"/>
</dbReference>
<dbReference type="SUPFAM" id="SSF54980">
    <property type="entry name" value="EF-G C-terminal domain-like"/>
    <property type="match status" value="1"/>
</dbReference>
<evidence type="ECO:0000313" key="4">
    <source>
        <dbReference type="EMBL" id="KAB1061991.1"/>
    </source>
</evidence>
<dbReference type="PANTHER" id="PTHR16301">
    <property type="entry name" value="IMPACT-RELATED"/>
    <property type="match status" value="1"/>
</dbReference>
<dbReference type="Pfam" id="PF01205">
    <property type="entry name" value="Impact_N"/>
    <property type="match status" value="1"/>
</dbReference>
<name>A0A6N6M479_9FLAO</name>
<dbReference type="InterPro" id="IPR020568">
    <property type="entry name" value="Ribosomal_Su5_D2-typ_SF"/>
</dbReference>
<gene>
    <name evidence="4" type="ORF">F3059_13015</name>
</gene>
<dbReference type="Gene3D" id="3.30.230.30">
    <property type="entry name" value="Impact, N-terminal domain"/>
    <property type="match status" value="1"/>
</dbReference>
<protein>
    <submittedName>
        <fullName evidence="4">YigZ family protein</fullName>
    </submittedName>
</protein>
<comment type="caution">
    <text evidence="4">The sequence shown here is derived from an EMBL/GenBank/DDBJ whole genome shotgun (WGS) entry which is preliminary data.</text>
</comment>
<dbReference type="GO" id="GO:0005737">
    <property type="term" value="C:cytoplasm"/>
    <property type="evidence" value="ECO:0007669"/>
    <property type="project" value="TreeGrafter"/>
</dbReference>
<dbReference type="RefSeq" id="WP_151169985.1">
    <property type="nucleotide sequence ID" value="NZ_WACR01000013.1"/>
</dbReference>